<comment type="caution">
    <text evidence="3">The sequence shown here is derived from an EMBL/GenBank/DDBJ whole genome shotgun (WGS) entry which is preliminary data.</text>
</comment>
<reference evidence="4" key="1">
    <citation type="submission" date="2016-04" db="EMBL/GenBank/DDBJ databases">
        <authorList>
            <person name="Chen L."/>
            <person name="Zhuang W."/>
            <person name="Wang G."/>
        </authorList>
    </citation>
    <scope>NUCLEOTIDE SEQUENCE [LARGE SCALE GENOMIC DNA]</scope>
    <source>
        <strain evidence="4">208</strain>
    </source>
</reference>
<dbReference type="Pfam" id="PF13568">
    <property type="entry name" value="OMP_b-brl_2"/>
    <property type="match status" value="1"/>
</dbReference>
<protein>
    <recommendedName>
        <fullName evidence="2">Outer membrane protein beta-barrel domain-containing protein</fullName>
    </recommendedName>
</protein>
<gene>
    <name evidence="3" type="ORF">A4R26_02235</name>
</gene>
<keyword evidence="1" id="KW-0472">Membrane</keyword>
<accession>A0A1V9GDY3</accession>
<dbReference type="InterPro" id="IPR025665">
    <property type="entry name" value="Beta-barrel_OMP_2"/>
</dbReference>
<dbReference type="AlphaFoldDB" id="A0A1V9GDY3"/>
<dbReference type="STRING" id="550983.A4R26_02235"/>
<feature type="domain" description="Outer membrane protein beta-barrel" evidence="2">
    <location>
        <begin position="203"/>
        <end position="359"/>
    </location>
</feature>
<organism evidence="3 4">
    <name type="scientific">Niastella populi</name>
    <dbReference type="NCBI Taxonomy" id="550983"/>
    <lineage>
        <taxon>Bacteria</taxon>
        <taxon>Pseudomonadati</taxon>
        <taxon>Bacteroidota</taxon>
        <taxon>Chitinophagia</taxon>
        <taxon>Chitinophagales</taxon>
        <taxon>Chitinophagaceae</taxon>
        <taxon>Niastella</taxon>
    </lineage>
</organism>
<dbReference type="RefSeq" id="WP_081159346.1">
    <property type="nucleotide sequence ID" value="NZ_LWBP01000001.1"/>
</dbReference>
<keyword evidence="1" id="KW-0812">Transmembrane</keyword>
<dbReference type="EMBL" id="LWBP01000001">
    <property type="protein sequence ID" value="OQP68636.1"/>
    <property type="molecule type" value="Genomic_DNA"/>
</dbReference>
<name>A0A1V9GDY3_9BACT</name>
<keyword evidence="1" id="KW-1133">Transmembrane helix</keyword>
<evidence type="ECO:0000313" key="3">
    <source>
        <dbReference type="EMBL" id="OQP68636.1"/>
    </source>
</evidence>
<evidence type="ECO:0000313" key="4">
    <source>
        <dbReference type="Proteomes" id="UP000192276"/>
    </source>
</evidence>
<feature type="transmembrane region" description="Helical" evidence="1">
    <location>
        <begin position="54"/>
        <end position="72"/>
    </location>
</feature>
<evidence type="ECO:0000256" key="1">
    <source>
        <dbReference type="SAM" id="Phobius"/>
    </source>
</evidence>
<dbReference type="Proteomes" id="UP000192276">
    <property type="component" value="Unassembled WGS sequence"/>
</dbReference>
<dbReference type="OrthoDB" id="1523584at2"/>
<proteinExistence type="predicted"/>
<sequence>MQNLNNDMDELFRKAAAGYPLKADNSDWNGLASRLSAPPVPPAPLKKKNRFKKYGLPLLLMLLLPVFGGPPLKQMRGHLTAPPSSVRDASNTGKGAFLLTSNTPTTQFQQQPQGRPAVTGMVTGKRELNNVPAHSPVTDQPANEHSTRGYNHLNRTITSNYRQTTDAAATHITSAGTSFPLNKTITKTPGGTEKKTDTTRKSSRFYWGVVFGPEINSIENQKLQKPGFDIGIVAGITILKDRAAIETGLLYTQKYYFTDGKYFNMDKAGSSMPQGMEIMSLEGSCRLIELPVKFKYKVLQKNRSAVFLSTGISSYLMTKEENDYITMMNGTEQNMLGSYNDNCRYIAVMANIGAEYNYKIGKHTLIRIEPYIQIPLKGIGIGSMPVTTTGLHVGFIRSTPR</sequence>
<keyword evidence="4" id="KW-1185">Reference proteome</keyword>
<evidence type="ECO:0000259" key="2">
    <source>
        <dbReference type="Pfam" id="PF13568"/>
    </source>
</evidence>